<reference evidence="1" key="1">
    <citation type="submission" date="2020-03" db="EMBL/GenBank/DDBJ databases">
        <authorList>
            <person name="Weist P."/>
        </authorList>
    </citation>
    <scope>NUCLEOTIDE SEQUENCE</scope>
</reference>
<sequence>VVSSAPACELLSLSVYADNRLWLITPAACGTMRPSQATCTGTSTSRLYLHAKRKRAHWVIAKVRIHRVGMVQPSALRFLPSAPRPPADTINSSGAAAFSWNPPGVMGVRGDTF</sequence>
<protein>
    <submittedName>
        <fullName evidence="1">Uncharacterized protein</fullName>
    </submittedName>
</protein>
<dbReference type="AlphaFoldDB" id="A0A9N7YV72"/>
<proteinExistence type="predicted"/>
<comment type="caution">
    <text evidence="1">The sequence shown here is derived from an EMBL/GenBank/DDBJ whole genome shotgun (WGS) entry which is preliminary data.</text>
</comment>
<gene>
    <name evidence="1" type="ORF">PLEPLA_LOCUS27365</name>
</gene>
<evidence type="ECO:0000313" key="2">
    <source>
        <dbReference type="Proteomes" id="UP001153269"/>
    </source>
</evidence>
<dbReference type="Proteomes" id="UP001153269">
    <property type="component" value="Unassembled WGS sequence"/>
</dbReference>
<organism evidence="1 2">
    <name type="scientific">Pleuronectes platessa</name>
    <name type="common">European plaice</name>
    <dbReference type="NCBI Taxonomy" id="8262"/>
    <lineage>
        <taxon>Eukaryota</taxon>
        <taxon>Metazoa</taxon>
        <taxon>Chordata</taxon>
        <taxon>Craniata</taxon>
        <taxon>Vertebrata</taxon>
        <taxon>Euteleostomi</taxon>
        <taxon>Actinopterygii</taxon>
        <taxon>Neopterygii</taxon>
        <taxon>Teleostei</taxon>
        <taxon>Neoteleostei</taxon>
        <taxon>Acanthomorphata</taxon>
        <taxon>Carangaria</taxon>
        <taxon>Pleuronectiformes</taxon>
        <taxon>Pleuronectoidei</taxon>
        <taxon>Pleuronectidae</taxon>
        <taxon>Pleuronectes</taxon>
    </lineage>
</organism>
<feature type="non-terminal residue" evidence="1">
    <location>
        <position position="1"/>
    </location>
</feature>
<dbReference type="EMBL" id="CADEAL010002305">
    <property type="protein sequence ID" value="CAB1439583.1"/>
    <property type="molecule type" value="Genomic_DNA"/>
</dbReference>
<name>A0A9N7YV72_PLEPL</name>
<evidence type="ECO:0000313" key="1">
    <source>
        <dbReference type="EMBL" id="CAB1439583.1"/>
    </source>
</evidence>
<accession>A0A9N7YV72</accession>
<keyword evidence="2" id="KW-1185">Reference proteome</keyword>